<name>A0ACC2RYM3_9FUNG</name>
<reference evidence="1" key="1">
    <citation type="submission" date="2022-04" db="EMBL/GenBank/DDBJ databases">
        <title>Genome of the entomopathogenic fungus Entomophthora muscae.</title>
        <authorList>
            <person name="Elya C."/>
            <person name="Lovett B.R."/>
            <person name="Lee E."/>
            <person name="Macias A.M."/>
            <person name="Hajek A.E."/>
            <person name="De Bivort B.L."/>
            <person name="Kasson M.T."/>
            <person name="De Fine Licht H.H."/>
            <person name="Stajich J.E."/>
        </authorList>
    </citation>
    <scope>NUCLEOTIDE SEQUENCE</scope>
    <source>
        <strain evidence="1">Berkeley</strain>
    </source>
</reference>
<gene>
    <name evidence="1" type="ORF">DSO57_1007602</name>
</gene>
<evidence type="ECO:0000313" key="1">
    <source>
        <dbReference type="EMBL" id="KAJ9055116.1"/>
    </source>
</evidence>
<organism evidence="1 2">
    <name type="scientific">Entomophthora muscae</name>
    <dbReference type="NCBI Taxonomy" id="34485"/>
    <lineage>
        <taxon>Eukaryota</taxon>
        <taxon>Fungi</taxon>
        <taxon>Fungi incertae sedis</taxon>
        <taxon>Zoopagomycota</taxon>
        <taxon>Entomophthoromycotina</taxon>
        <taxon>Entomophthoromycetes</taxon>
        <taxon>Entomophthorales</taxon>
        <taxon>Entomophthoraceae</taxon>
        <taxon>Entomophthora</taxon>
    </lineage>
</organism>
<comment type="caution">
    <text evidence="1">The sequence shown here is derived from an EMBL/GenBank/DDBJ whole genome shotgun (WGS) entry which is preliminary data.</text>
</comment>
<accession>A0ACC2RYM3</accession>
<sequence length="918" mass="103930">MERSNGQIHKPTEQSGISKPSYIPSSPEKVFNTMSKGQLKGKRNGKPGRPSQQDIMRDWDLSEAFERTLQDVLELADEDDRIITELFVELPSRREYPDYYEAIENPISIKRIKKKVERREYATWADFVQDWVLLSKNAQTYNEPGSQVYIDSQTIQKFIERRTKHVSKIPAIIDAMISEAEEESLTPRVHKKARKDITPSKNKHRPNDDYGNSDSKPEKERVILRIPVSSNEKGSKAKKPRKIHTLTTKANCEDSPVSTISTDMLSEGQVLKHRKKRTVFSAKSFPKDRLALYQLLENQDPDEEALQFLKIQDPNTLTACDLDGATINWSFLHCAAYYGRLEAVQRLIEDGADPELCDGTFGSTALSWAAFGGRYEICKYLVFECKVNRNTLNTFKMSPLDLCPYSDEKKWKFLFTMSSGEDPSQLTSSLRSILRSNGRLLKDLISKLAEYKLDGAEEPLAAPLMHLPSPQEDPNYYEIIKNPLSLSLLLVRSRAYRCLWLLDDHVNRIIANALAYYPMTHPTHKVALELKKVYEELRTELLNSSHGEALQQLNEEPEGSSIPTLYFGGVLFGIGDYVLLKDGDSKQELDILLITEIICEGDQWFASGLGFKHRDQIPEAANFQFQPNEVFKVGNKFMVPFRDLSSKCCVISLKAFSKNSVENFPLESIFLCEFRYLPDASDKFQTIKDWSKTVCSFPFFAINTKERKEALCFVRPHFSDFDPHILASKKNNKKVILVPTQPAPSPPVTQTTVLPSNVAPPPSAVIATPEPPPVAEMPCLDWETQQAQPDCEASALINSIEVEAANLDELSVSLNQKYRFTVDEDFFSLTFGSEVSCAFIVPSKAAQDSEYSVKFRLISNNQELAPVSEQIPKFMFPLQPGLNVARIQASLALLNPTPHQELEATPSQNVTLIFHRLT</sequence>
<evidence type="ECO:0000313" key="2">
    <source>
        <dbReference type="Proteomes" id="UP001165960"/>
    </source>
</evidence>
<proteinExistence type="predicted"/>
<dbReference type="EMBL" id="QTSX02006412">
    <property type="protein sequence ID" value="KAJ9055116.1"/>
    <property type="molecule type" value="Genomic_DNA"/>
</dbReference>
<protein>
    <submittedName>
        <fullName evidence="1">Uncharacterized protein</fullName>
    </submittedName>
</protein>
<dbReference type="Proteomes" id="UP001165960">
    <property type="component" value="Unassembled WGS sequence"/>
</dbReference>
<keyword evidence="2" id="KW-1185">Reference proteome</keyword>